<gene>
    <name evidence="2" type="ORF">Amac_033410</name>
</gene>
<feature type="transmembrane region" description="Helical" evidence="1">
    <location>
        <begin position="477"/>
        <end position="503"/>
    </location>
</feature>
<evidence type="ECO:0000256" key="1">
    <source>
        <dbReference type="SAM" id="Phobius"/>
    </source>
</evidence>
<keyword evidence="1" id="KW-0812">Transmembrane</keyword>
<dbReference type="RefSeq" id="WP_155355262.1">
    <property type="nucleotide sequence ID" value="NZ_BAAAHL010000027.1"/>
</dbReference>
<keyword evidence="1" id="KW-1133">Transmembrane helix</keyword>
<evidence type="ECO:0000313" key="3">
    <source>
        <dbReference type="Proteomes" id="UP000331127"/>
    </source>
</evidence>
<comment type="caution">
    <text evidence="2">The sequence shown here is derived from an EMBL/GenBank/DDBJ whole genome shotgun (WGS) entry which is preliminary data.</text>
</comment>
<organism evidence="2 3">
    <name type="scientific">Acrocarpospora macrocephala</name>
    <dbReference type="NCBI Taxonomy" id="150177"/>
    <lineage>
        <taxon>Bacteria</taxon>
        <taxon>Bacillati</taxon>
        <taxon>Actinomycetota</taxon>
        <taxon>Actinomycetes</taxon>
        <taxon>Streptosporangiales</taxon>
        <taxon>Streptosporangiaceae</taxon>
        <taxon>Acrocarpospora</taxon>
    </lineage>
</organism>
<keyword evidence="1" id="KW-0472">Membrane</keyword>
<dbReference type="EMBL" id="BLAE01000017">
    <property type="protein sequence ID" value="GES09745.1"/>
    <property type="molecule type" value="Genomic_DNA"/>
</dbReference>
<keyword evidence="3" id="KW-1185">Reference proteome</keyword>
<protein>
    <submittedName>
        <fullName evidence="2">Uncharacterized protein</fullName>
    </submittedName>
</protein>
<dbReference type="AlphaFoldDB" id="A0A5M3WKI6"/>
<proteinExistence type="predicted"/>
<feature type="transmembrane region" description="Helical" evidence="1">
    <location>
        <begin position="515"/>
        <end position="536"/>
    </location>
</feature>
<dbReference type="Proteomes" id="UP000331127">
    <property type="component" value="Unassembled WGS sequence"/>
</dbReference>
<name>A0A5M3WKI6_9ACTN</name>
<accession>A0A5M3WKI6</accession>
<reference evidence="2 3" key="1">
    <citation type="submission" date="2019-10" db="EMBL/GenBank/DDBJ databases">
        <title>Whole genome shotgun sequence of Acrocarpospora macrocephala NBRC 16266.</title>
        <authorList>
            <person name="Ichikawa N."/>
            <person name="Kimura A."/>
            <person name="Kitahashi Y."/>
            <person name="Komaki H."/>
            <person name="Oguchi A."/>
        </authorList>
    </citation>
    <scope>NUCLEOTIDE SEQUENCE [LARGE SCALE GENOMIC DNA]</scope>
    <source>
        <strain evidence="2 3">NBRC 16266</strain>
    </source>
</reference>
<evidence type="ECO:0000313" key="2">
    <source>
        <dbReference type="EMBL" id="GES09745.1"/>
    </source>
</evidence>
<sequence>MEQLPSVNLTFFLWLPAGKDEFGFGDLARAPLSDTVFYRRTDPLEETISNHFENRVGRLTSARNKFAFMAPASTYRPIDGELGLRKIHFDFSYDQNYSELSGYVREEAIRGTAIFYSNGLYLWSFRIPLEEEFTGARRARLKEVLKGFLEHDFVNRHLRHIFNFEWNPGQAEGDPARYPGILTYYQLDLLFNGVFDQDAHPHLSLGDGMQEGEAAQALERYGVEYLIQSLSMAAIDNDYFPLFDKRKSYSLRRTHGDDVPYISSAVSLAVPQLPPDADELHERELFIARISFAAMEQFLRVAISFGLTHYKTGLDHIRSELISQGMQARKNSTSNELRRPSLRNHSLTIADLETYYSLLVGKLPILGFLKDLIQGLSEVTAPAQEVEHNGVRGAVEYQFAKGTLNEAQTQFQRMVNAIAADIRAIGTAFESVRADQMILELTESRKFSEIAAESPRAEVEVAGGRLTLDADDRVKRLLVLIGVSIGLMEVFGNIGVTLMQLAYSGEWEPSTGLVIGYWIGLIVVVTLLFAVGYRLLGRPAKPGQNTNGTGKLETHVYDYSSLLREVKGSESAVLMDRLRQQMLDIEQPDADRRPAVSFSTAHETPSSGVERIKYSLESPKSDKKIAYILHVEFDRGLSGRRTERLLDIRLVVRKPVEVNVDVVPGSHRVIAECVRLLLFADGDENALRHFCRERFGWDPSPAQGAPRAV</sequence>